<dbReference type="Gene3D" id="3.40.50.1110">
    <property type="entry name" value="SGNH hydrolase"/>
    <property type="match status" value="1"/>
</dbReference>
<evidence type="ECO:0000313" key="3">
    <source>
        <dbReference type="Proteomes" id="UP001234581"/>
    </source>
</evidence>
<evidence type="ECO:0008006" key="4">
    <source>
        <dbReference type="Google" id="ProtNLM"/>
    </source>
</evidence>
<dbReference type="RefSeq" id="XP_058348738.1">
    <property type="nucleotide sequence ID" value="XM_058480215.1"/>
</dbReference>
<dbReference type="GeneID" id="83207522"/>
<accession>A0AAD8DJ80</accession>
<reference evidence="2 3" key="1">
    <citation type="submission" date="2023-03" db="EMBL/GenBank/DDBJ databases">
        <title>Genome sequence of Lichtheimia ornata CBS 291.66.</title>
        <authorList>
            <person name="Mohabir J.T."/>
            <person name="Shea T.P."/>
            <person name="Kurbessoian T."/>
            <person name="Berby B."/>
            <person name="Fontaine J."/>
            <person name="Livny J."/>
            <person name="Gnirke A."/>
            <person name="Stajich J.E."/>
            <person name="Cuomo C.A."/>
        </authorList>
    </citation>
    <scope>NUCLEOTIDE SEQUENCE [LARGE SCALE GENOMIC DNA]</scope>
    <source>
        <strain evidence="2">CBS 291.66</strain>
    </source>
</reference>
<name>A0AAD8DJ80_9FUNG</name>
<sequence>MKATNVILLLGCALAWCSADDSFEDSLGDDTSVTREARRIEECPTLSDFERATSVHKLRPKDIEVVAAIGDSLSSAVAAINIQTDYLTPEQFKQYRGLSFDMGGDEDAITIPNFLEHYTREPLIGPSVGVRDVPISEETFFAYDAQQVSEIDRLNAAIPAATSYNFTQQAEYLIERIGKNTAMATKWKLITVFMGLNDLSASCLPGYSFLEYRQRMEKGIELLKQNIDYAIISVVGLLHSEQMQDVTNKNPTYRKHFKDEKMDVQTFECICCHHPISGTKLLPQPLAGLLDMAVAPLGKQQIARNVELYDRELRRLVMEQANRNADATTTVVYQPFNIDINSVPVEAISNLDGFHPNKIGQEYMAKAYWNQLFLPSNKKKQNLQFNEELPLYCPTGNDYIQTM</sequence>
<feature type="chain" id="PRO_5042075726" description="Phospholipase B1, membrane-associated" evidence="1">
    <location>
        <begin position="20"/>
        <end position="403"/>
    </location>
</feature>
<gene>
    <name evidence="2" type="ORF">O0I10_000100</name>
</gene>
<dbReference type="AlphaFoldDB" id="A0AAD8DJ80"/>
<protein>
    <recommendedName>
        <fullName evidence="4">Phospholipase B1, membrane-associated</fullName>
    </recommendedName>
</protein>
<comment type="caution">
    <text evidence="2">The sequence shown here is derived from an EMBL/GenBank/DDBJ whole genome shotgun (WGS) entry which is preliminary data.</text>
</comment>
<dbReference type="InterPro" id="IPR038885">
    <property type="entry name" value="PLB1"/>
</dbReference>
<dbReference type="Pfam" id="PF00657">
    <property type="entry name" value="Lipase_GDSL"/>
    <property type="match status" value="1"/>
</dbReference>
<keyword evidence="3" id="KW-1185">Reference proteome</keyword>
<evidence type="ECO:0000313" key="2">
    <source>
        <dbReference type="EMBL" id="KAJ8663826.1"/>
    </source>
</evidence>
<dbReference type="SUPFAM" id="SSF52266">
    <property type="entry name" value="SGNH hydrolase"/>
    <property type="match status" value="1"/>
</dbReference>
<dbReference type="InterPro" id="IPR036514">
    <property type="entry name" value="SGNH_hydro_sf"/>
</dbReference>
<feature type="signal peptide" evidence="1">
    <location>
        <begin position="1"/>
        <end position="19"/>
    </location>
</feature>
<dbReference type="EMBL" id="JARTCD010000001">
    <property type="protein sequence ID" value="KAJ8663826.1"/>
    <property type="molecule type" value="Genomic_DNA"/>
</dbReference>
<proteinExistence type="predicted"/>
<dbReference type="InterPro" id="IPR001087">
    <property type="entry name" value="GDSL"/>
</dbReference>
<dbReference type="PANTHER" id="PTHR21325:SF31">
    <property type="entry name" value="GH22081P-RELATED"/>
    <property type="match status" value="1"/>
</dbReference>
<evidence type="ECO:0000256" key="1">
    <source>
        <dbReference type="SAM" id="SignalP"/>
    </source>
</evidence>
<dbReference type="PANTHER" id="PTHR21325">
    <property type="entry name" value="PHOSPHOLIPASE B, PLB1"/>
    <property type="match status" value="1"/>
</dbReference>
<dbReference type="Proteomes" id="UP001234581">
    <property type="component" value="Unassembled WGS sequence"/>
</dbReference>
<dbReference type="GO" id="GO:0006644">
    <property type="term" value="P:phospholipid metabolic process"/>
    <property type="evidence" value="ECO:0007669"/>
    <property type="project" value="TreeGrafter"/>
</dbReference>
<dbReference type="GO" id="GO:0004620">
    <property type="term" value="F:phospholipase activity"/>
    <property type="evidence" value="ECO:0007669"/>
    <property type="project" value="InterPro"/>
</dbReference>
<organism evidence="2 3">
    <name type="scientific">Lichtheimia ornata</name>
    <dbReference type="NCBI Taxonomy" id="688661"/>
    <lineage>
        <taxon>Eukaryota</taxon>
        <taxon>Fungi</taxon>
        <taxon>Fungi incertae sedis</taxon>
        <taxon>Mucoromycota</taxon>
        <taxon>Mucoromycotina</taxon>
        <taxon>Mucoromycetes</taxon>
        <taxon>Mucorales</taxon>
        <taxon>Lichtheimiaceae</taxon>
        <taxon>Lichtheimia</taxon>
    </lineage>
</organism>
<keyword evidence="1" id="KW-0732">Signal</keyword>